<feature type="transmembrane region" description="Helical" evidence="5">
    <location>
        <begin position="421"/>
        <end position="437"/>
    </location>
</feature>
<keyword evidence="4 5" id="KW-0472">Membrane</keyword>
<feature type="transmembrane region" description="Helical" evidence="5">
    <location>
        <begin position="207"/>
        <end position="237"/>
    </location>
</feature>
<evidence type="ECO:0000256" key="1">
    <source>
        <dbReference type="ARBA" id="ARBA00004141"/>
    </source>
</evidence>
<gene>
    <name evidence="7" type="ORF">GCM10011385_04680</name>
</gene>
<evidence type="ECO:0000256" key="2">
    <source>
        <dbReference type="ARBA" id="ARBA00022692"/>
    </source>
</evidence>
<protein>
    <recommendedName>
        <fullName evidence="6">O-antigen ligase-related domain-containing protein</fullName>
    </recommendedName>
</protein>
<feature type="transmembrane region" description="Helical" evidence="5">
    <location>
        <begin position="398"/>
        <end position="415"/>
    </location>
</feature>
<reference evidence="7" key="1">
    <citation type="journal article" date="2014" name="Int. J. Syst. Evol. Microbiol.">
        <title>Complete genome sequence of Corynebacterium casei LMG S-19264T (=DSM 44701T), isolated from a smear-ripened cheese.</title>
        <authorList>
            <consortium name="US DOE Joint Genome Institute (JGI-PGF)"/>
            <person name="Walter F."/>
            <person name="Albersmeier A."/>
            <person name="Kalinowski J."/>
            <person name="Ruckert C."/>
        </authorList>
    </citation>
    <scope>NUCLEOTIDE SEQUENCE</scope>
    <source>
        <strain evidence="7">CGMCC 1.15320</strain>
    </source>
</reference>
<accession>A0A916RFL7</accession>
<feature type="transmembrane region" description="Helical" evidence="5">
    <location>
        <begin position="257"/>
        <end position="274"/>
    </location>
</feature>
<evidence type="ECO:0000256" key="3">
    <source>
        <dbReference type="ARBA" id="ARBA00022989"/>
    </source>
</evidence>
<feature type="transmembrane region" description="Helical" evidence="5">
    <location>
        <begin position="90"/>
        <end position="109"/>
    </location>
</feature>
<comment type="caution">
    <text evidence="7">The sequence shown here is derived from an EMBL/GenBank/DDBJ whole genome shotgun (WGS) entry which is preliminary data.</text>
</comment>
<feature type="domain" description="O-antigen ligase-related" evidence="6">
    <location>
        <begin position="210"/>
        <end position="375"/>
    </location>
</feature>
<comment type="subcellular location">
    <subcellularLocation>
        <location evidence="1">Membrane</location>
        <topology evidence="1">Multi-pass membrane protein</topology>
    </subcellularLocation>
</comment>
<feature type="transmembrane region" description="Helical" evidence="5">
    <location>
        <begin position="45"/>
        <end position="70"/>
    </location>
</feature>
<organism evidence="7 8">
    <name type="scientific">Nitratireductor aestuarii</name>
    <dbReference type="NCBI Taxonomy" id="1735103"/>
    <lineage>
        <taxon>Bacteria</taxon>
        <taxon>Pseudomonadati</taxon>
        <taxon>Pseudomonadota</taxon>
        <taxon>Alphaproteobacteria</taxon>
        <taxon>Hyphomicrobiales</taxon>
        <taxon>Phyllobacteriaceae</taxon>
        <taxon>Nitratireductor</taxon>
    </lineage>
</organism>
<feature type="transmembrane region" description="Helical" evidence="5">
    <location>
        <begin position="144"/>
        <end position="166"/>
    </location>
</feature>
<evidence type="ECO:0000256" key="5">
    <source>
        <dbReference type="SAM" id="Phobius"/>
    </source>
</evidence>
<evidence type="ECO:0000313" key="8">
    <source>
        <dbReference type="Proteomes" id="UP000636264"/>
    </source>
</evidence>
<keyword evidence="3 5" id="KW-1133">Transmembrane helix</keyword>
<name>A0A916RFL7_9HYPH</name>
<reference evidence="7" key="2">
    <citation type="submission" date="2020-09" db="EMBL/GenBank/DDBJ databases">
        <authorList>
            <person name="Sun Q."/>
            <person name="Zhou Y."/>
        </authorList>
    </citation>
    <scope>NUCLEOTIDE SEQUENCE</scope>
    <source>
        <strain evidence="7">CGMCC 1.15320</strain>
    </source>
</reference>
<dbReference type="Proteomes" id="UP000636264">
    <property type="component" value="Unassembled WGS sequence"/>
</dbReference>
<evidence type="ECO:0000313" key="7">
    <source>
        <dbReference type="EMBL" id="GGA54172.1"/>
    </source>
</evidence>
<feature type="transmembrane region" description="Helical" evidence="5">
    <location>
        <begin position="368"/>
        <end position="386"/>
    </location>
</feature>
<feature type="transmembrane region" description="Helical" evidence="5">
    <location>
        <begin position="121"/>
        <end position="138"/>
    </location>
</feature>
<evidence type="ECO:0000259" key="6">
    <source>
        <dbReference type="Pfam" id="PF04932"/>
    </source>
</evidence>
<dbReference type="AlphaFoldDB" id="A0A916RFL7"/>
<dbReference type="EMBL" id="BMIF01000001">
    <property type="protein sequence ID" value="GGA54172.1"/>
    <property type="molecule type" value="Genomic_DNA"/>
</dbReference>
<keyword evidence="2 5" id="KW-0812">Transmembrane</keyword>
<sequence>MSDRNISLELVDTVVPPHNELSDQSTRHQGRLFRTLLLRRHVDPILLSAGMAAFAVKLHLDMIVFAYFIGTGVYFLAFRHRISQCVDPDYRFWCLIYVGYAVAVGLLLHGNLPKEIRWIGYPVYLLSGMLLMVGFALVKDPLRQIVLGARIATVIALPLAIVELLTGDMRIGFGGNEANTAFVLIVISLLARHRVDAAPKYLPDSSLWFYLGAIVVFMTGTRSVLPVVLMAIAFDIFRILLARKKGQTLLTRQHRSAIIASGIALVVVGTIAGAKMSSSLADRFDYTVLEIQDAMGEVPEQQPMTGLGVRLRLWKNALATIAEHPLAGVGGVESMRQVKSMIPPQFSDTFSHFVHVHNFVLDELRQRGLVGLILMLAFFVVVSRKIWKGGDASVRETLTLMLLSLICYGSLHGLMLSDRNVLLISIVLAALLLEAHRHGKIGVRTRLINP</sequence>
<dbReference type="Pfam" id="PF04932">
    <property type="entry name" value="Wzy_C"/>
    <property type="match status" value="1"/>
</dbReference>
<dbReference type="GO" id="GO:0016020">
    <property type="term" value="C:membrane"/>
    <property type="evidence" value="ECO:0007669"/>
    <property type="project" value="UniProtKB-SubCell"/>
</dbReference>
<dbReference type="InterPro" id="IPR007016">
    <property type="entry name" value="O-antigen_ligase-rel_domated"/>
</dbReference>
<keyword evidence="8" id="KW-1185">Reference proteome</keyword>
<evidence type="ECO:0000256" key="4">
    <source>
        <dbReference type="ARBA" id="ARBA00023136"/>
    </source>
</evidence>
<dbReference type="PANTHER" id="PTHR37422">
    <property type="entry name" value="TEICHURONIC ACID BIOSYNTHESIS PROTEIN TUAE"/>
    <property type="match status" value="1"/>
</dbReference>
<proteinExistence type="predicted"/>
<dbReference type="InterPro" id="IPR051533">
    <property type="entry name" value="WaaL-like"/>
</dbReference>
<dbReference type="RefSeq" id="WP_188719319.1">
    <property type="nucleotide sequence ID" value="NZ_BMIF01000001.1"/>
</dbReference>
<dbReference type="PANTHER" id="PTHR37422:SF13">
    <property type="entry name" value="LIPOPOLYSACCHARIDE BIOSYNTHESIS PROTEIN PA4999-RELATED"/>
    <property type="match status" value="1"/>
</dbReference>